<dbReference type="EMBL" id="JASHIF010000010">
    <property type="protein sequence ID" value="MDI9860235.1"/>
    <property type="molecule type" value="Genomic_DNA"/>
</dbReference>
<dbReference type="InterPro" id="IPR052346">
    <property type="entry name" value="O-mannosyl-transferase_TMTC"/>
</dbReference>
<evidence type="ECO:0000256" key="3">
    <source>
        <dbReference type="PROSITE-ProRule" id="PRU00339"/>
    </source>
</evidence>
<name>A0ABT6Y9L7_9BACT</name>
<evidence type="ECO:0000256" key="1">
    <source>
        <dbReference type="ARBA" id="ARBA00022737"/>
    </source>
</evidence>
<dbReference type="RefSeq" id="WP_283345011.1">
    <property type="nucleotide sequence ID" value="NZ_JASHIF010000010.1"/>
</dbReference>
<dbReference type="InterPro" id="IPR011990">
    <property type="entry name" value="TPR-like_helical_dom_sf"/>
</dbReference>
<dbReference type="SUPFAM" id="SSF81901">
    <property type="entry name" value="HCP-like"/>
    <property type="match status" value="1"/>
</dbReference>
<keyword evidence="5" id="KW-1133">Transmembrane helix</keyword>
<dbReference type="PANTHER" id="PTHR44227">
    <property type="match status" value="1"/>
</dbReference>
<evidence type="ECO:0000256" key="5">
    <source>
        <dbReference type="SAM" id="Phobius"/>
    </source>
</evidence>
<feature type="transmembrane region" description="Helical" evidence="5">
    <location>
        <begin position="385"/>
        <end position="404"/>
    </location>
</feature>
<dbReference type="InterPro" id="IPR019734">
    <property type="entry name" value="TPR_rpt"/>
</dbReference>
<gene>
    <name evidence="6" type="ORF">QM524_13535</name>
</gene>
<organism evidence="6 7">
    <name type="scientific">Flectobacillus roseus</name>
    <dbReference type="NCBI Taxonomy" id="502259"/>
    <lineage>
        <taxon>Bacteria</taxon>
        <taxon>Pseudomonadati</taxon>
        <taxon>Bacteroidota</taxon>
        <taxon>Cytophagia</taxon>
        <taxon>Cytophagales</taxon>
        <taxon>Flectobacillaceae</taxon>
        <taxon>Flectobacillus</taxon>
    </lineage>
</organism>
<evidence type="ECO:0000256" key="4">
    <source>
        <dbReference type="SAM" id="MobiDB-lite"/>
    </source>
</evidence>
<feature type="transmembrane region" description="Helical" evidence="5">
    <location>
        <begin position="214"/>
        <end position="235"/>
    </location>
</feature>
<dbReference type="Proteomes" id="UP001236507">
    <property type="component" value="Unassembled WGS sequence"/>
</dbReference>
<protein>
    <submittedName>
        <fullName evidence="6">Tetratricopeptide repeat protein</fullName>
    </submittedName>
</protein>
<evidence type="ECO:0000313" key="7">
    <source>
        <dbReference type="Proteomes" id="UP001236507"/>
    </source>
</evidence>
<evidence type="ECO:0000313" key="6">
    <source>
        <dbReference type="EMBL" id="MDI9860235.1"/>
    </source>
</evidence>
<dbReference type="PROSITE" id="PS50005">
    <property type="entry name" value="TPR"/>
    <property type="match status" value="3"/>
</dbReference>
<accession>A0ABT6Y9L7</accession>
<feature type="repeat" description="TPR" evidence="3">
    <location>
        <begin position="487"/>
        <end position="520"/>
    </location>
</feature>
<feature type="transmembrane region" description="Helical" evidence="5">
    <location>
        <begin position="329"/>
        <end position="347"/>
    </location>
</feature>
<feature type="transmembrane region" description="Helical" evidence="5">
    <location>
        <begin position="148"/>
        <end position="165"/>
    </location>
</feature>
<comment type="caution">
    <text evidence="6">The sequence shown here is derived from an EMBL/GenBank/DDBJ whole genome shotgun (WGS) entry which is preliminary data.</text>
</comment>
<sequence length="705" mass="80301">MAKSKPSSTVKPQSAKSVETQSTKSASTVNFIAPPIENTPRNFKMLLGIIIGATFVAYLPGFQNGFVWDDMFYIVNDEDLRKVSFDNFYKLISDFYLGNWHPLTMLTYYLEYTLVKDTAWVYHLNNTIIHVLNSILVFKVIEKLSKNFLVGAVTAVLFAIHPLHVESVVWAAERKDVLYTLFLLLSFSQYLKYSDALEESGKTQWNNKHLWFALILFVLSCFSKGMAVILPVVFLLTDYFLLNRRNLIQIGIEKAPFFLISLIFGLISIKAQSEAGANATKVISASYSLGERFFMINYGMLTYWLKMLVPANMLAFYPYPQKPTGVIPSSYYSSFAGIIVIALLVYFLGRRNKLVWWGGLYFLIVIFPVSQVLPVGSALMADRYFYVSSIGPLVLIGLFANYLYQKASTNKAFPSIATIVLLAFTFLSFRQSTKWKDTLTLFTPVFEKYPNDPMVTSNLGWYWFLKKDNEKAKFYFEETHKTNFKTADVHTALGQIYFDEKKYKLTVENFEAALKLKPEEMKNLHWMLGGAYFYTGEYDKAIAESQIALDKSDNKNQFANNIMGLALCKKGDEVEGRKYYEKALSLDPKFADPYVNISTIYNHQGNHEKEIEVLQKALKVDKKAMTAYKNLGVAYKTQGKWQDAIKIWEQGAQMDAKDGSFYYNIGLEYGQHGDIPNGVKAMQRAVARGDSNAISFLTVRGIPLK</sequence>
<feature type="transmembrane region" description="Helical" evidence="5">
    <location>
        <begin position="45"/>
        <end position="62"/>
    </location>
</feature>
<dbReference type="SUPFAM" id="SSF48452">
    <property type="entry name" value="TPR-like"/>
    <property type="match status" value="1"/>
</dbReference>
<keyword evidence="5" id="KW-0812">Transmembrane</keyword>
<feature type="transmembrane region" description="Helical" evidence="5">
    <location>
        <begin position="120"/>
        <end position="141"/>
    </location>
</feature>
<reference evidence="6 7" key="1">
    <citation type="submission" date="2023-05" db="EMBL/GenBank/DDBJ databases">
        <title>Novel species of genus Flectobacillus isolated from stream in China.</title>
        <authorList>
            <person name="Lu H."/>
        </authorList>
    </citation>
    <scope>NUCLEOTIDE SEQUENCE [LARGE SCALE GENOMIC DNA]</scope>
    <source>
        <strain evidence="6 7">KCTC 42575</strain>
    </source>
</reference>
<keyword evidence="7" id="KW-1185">Reference proteome</keyword>
<dbReference type="Gene3D" id="1.25.40.10">
    <property type="entry name" value="Tetratricopeptide repeat domain"/>
    <property type="match status" value="1"/>
</dbReference>
<feature type="transmembrane region" description="Helical" evidence="5">
    <location>
        <begin position="411"/>
        <end position="429"/>
    </location>
</feature>
<feature type="transmembrane region" description="Helical" evidence="5">
    <location>
        <begin position="293"/>
        <end position="317"/>
    </location>
</feature>
<dbReference type="Pfam" id="PF13181">
    <property type="entry name" value="TPR_8"/>
    <property type="match status" value="1"/>
</dbReference>
<dbReference type="Pfam" id="PF13431">
    <property type="entry name" value="TPR_17"/>
    <property type="match status" value="1"/>
</dbReference>
<dbReference type="SMART" id="SM00028">
    <property type="entry name" value="TPR"/>
    <property type="match status" value="6"/>
</dbReference>
<keyword evidence="2 3" id="KW-0802">TPR repeat</keyword>
<dbReference type="Pfam" id="PF13432">
    <property type="entry name" value="TPR_16"/>
    <property type="match status" value="1"/>
</dbReference>
<feature type="repeat" description="TPR" evidence="3">
    <location>
        <begin position="625"/>
        <end position="658"/>
    </location>
</feature>
<feature type="repeat" description="TPR" evidence="3">
    <location>
        <begin position="591"/>
        <end position="624"/>
    </location>
</feature>
<keyword evidence="1" id="KW-0677">Repeat</keyword>
<feature type="region of interest" description="Disordered" evidence="4">
    <location>
        <begin position="1"/>
        <end position="22"/>
    </location>
</feature>
<keyword evidence="5" id="KW-0472">Membrane</keyword>
<proteinExistence type="predicted"/>
<feature type="transmembrane region" description="Helical" evidence="5">
    <location>
        <begin position="354"/>
        <end position="373"/>
    </location>
</feature>
<evidence type="ECO:0000256" key="2">
    <source>
        <dbReference type="ARBA" id="ARBA00022803"/>
    </source>
</evidence>
<dbReference type="PANTHER" id="PTHR44227:SF3">
    <property type="entry name" value="PROTEIN O-MANNOSYL-TRANSFERASE TMTC4"/>
    <property type="match status" value="1"/>
</dbReference>